<dbReference type="InterPro" id="IPR012925">
    <property type="entry name" value="TipAS_dom"/>
</dbReference>
<dbReference type="PATRIC" id="fig|1230341.3.peg.204"/>
<dbReference type="InterPro" id="IPR036244">
    <property type="entry name" value="TipA-like_antibiotic-bd"/>
</dbReference>
<dbReference type="eggNOG" id="COG0789">
    <property type="taxonomic scope" value="Bacteria"/>
</dbReference>
<organism evidence="6 7">
    <name type="scientific">Salimicrobium jeotgali</name>
    <dbReference type="NCBI Taxonomy" id="1230341"/>
    <lineage>
        <taxon>Bacteria</taxon>
        <taxon>Bacillati</taxon>
        <taxon>Bacillota</taxon>
        <taxon>Bacilli</taxon>
        <taxon>Bacillales</taxon>
        <taxon>Bacillaceae</taxon>
        <taxon>Salimicrobium</taxon>
    </lineage>
</organism>
<dbReference type="PRINTS" id="PR00040">
    <property type="entry name" value="HTHMERR"/>
</dbReference>
<dbReference type="PANTHER" id="PTHR30204">
    <property type="entry name" value="REDOX-CYCLING DRUG-SENSING TRANSCRIPTIONAL ACTIVATOR SOXR"/>
    <property type="match status" value="1"/>
</dbReference>
<evidence type="ECO:0000256" key="1">
    <source>
        <dbReference type="ARBA" id="ARBA00023015"/>
    </source>
</evidence>
<accession>K2GRJ6</accession>
<dbReference type="SMART" id="SM00422">
    <property type="entry name" value="HTH_MERR"/>
    <property type="match status" value="1"/>
</dbReference>
<dbReference type="PANTHER" id="PTHR30204:SF90">
    <property type="entry name" value="HTH-TYPE TRANSCRIPTIONAL ACTIVATOR MTA"/>
    <property type="match status" value="1"/>
</dbReference>
<dbReference type="STRING" id="1230341.AAV35_003730"/>
<dbReference type="PROSITE" id="PS50937">
    <property type="entry name" value="HTH_MERR_2"/>
    <property type="match status" value="1"/>
</dbReference>
<evidence type="ECO:0000313" key="6">
    <source>
        <dbReference type="EMBL" id="EKE33024.1"/>
    </source>
</evidence>
<evidence type="ECO:0000256" key="4">
    <source>
        <dbReference type="ARBA" id="ARBA00023163"/>
    </source>
</evidence>
<protein>
    <submittedName>
        <fullName evidence="6">Putative transcriptional activator tipA</fullName>
    </submittedName>
</protein>
<dbReference type="SUPFAM" id="SSF46955">
    <property type="entry name" value="Putative DNA-binding domain"/>
    <property type="match status" value="1"/>
</dbReference>
<evidence type="ECO:0000256" key="3">
    <source>
        <dbReference type="ARBA" id="ARBA00023159"/>
    </source>
</evidence>
<evidence type="ECO:0000259" key="5">
    <source>
        <dbReference type="PROSITE" id="PS50937"/>
    </source>
</evidence>
<dbReference type="EMBL" id="AMPQ01000001">
    <property type="protein sequence ID" value="EKE33024.1"/>
    <property type="molecule type" value="Genomic_DNA"/>
</dbReference>
<dbReference type="Pfam" id="PF07739">
    <property type="entry name" value="TipAS"/>
    <property type="match status" value="1"/>
</dbReference>
<dbReference type="InterPro" id="IPR000551">
    <property type="entry name" value="MerR-type_HTH_dom"/>
</dbReference>
<comment type="caution">
    <text evidence="6">The sequence shown here is derived from an EMBL/GenBank/DDBJ whole genome shotgun (WGS) entry which is preliminary data.</text>
</comment>
<dbReference type="InterPro" id="IPR009061">
    <property type="entry name" value="DNA-bd_dom_put_sf"/>
</dbReference>
<sequence>MKVKEIAELAGVSVRTLHHYDEIGLLTPAKVTEAGYRVYSDKNLDTLQQILFFKELGFSLEKIKEIMHNPSFDRHQALISQRDMLYGKRDRLNRVITTIEKTIQESKGEIQMPNRDKFTGFDFSHNPYKKEARERWGDETVNKSEEKVRNMTAYDEEKFNEIFRELAHIRNVSPESDAAQEKIGIWYRYLNEVGNYSPQAFEGLGHMYVNDERFTENIDQFGEGLADFMAKAMSVYAARNKN</sequence>
<keyword evidence="1" id="KW-0805">Transcription regulation</keyword>
<name>K2GRJ6_9BACI</name>
<keyword evidence="4" id="KW-0804">Transcription</keyword>
<reference evidence="6 7" key="1">
    <citation type="journal article" date="2012" name="J. Bacteriol.">
        <title>Draft Genome Sequence of Salimicrobium sp. Strain MJ3, Isolated from Myulchi-Jeot, Korean Fermented Seafood.</title>
        <authorList>
            <person name="Lee S.H."/>
            <person name="Jung J.Y."/>
            <person name="Jeon C.O."/>
        </authorList>
    </citation>
    <scope>NUCLEOTIDE SEQUENCE [LARGE SCALE GENOMIC DNA]</scope>
    <source>
        <strain evidence="6 7">MJ3</strain>
    </source>
</reference>
<dbReference type="GO" id="GO:0003700">
    <property type="term" value="F:DNA-binding transcription factor activity"/>
    <property type="evidence" value="ECO:0007669"/>
    <property type="project" value="InterPro"/>
</dbReference>
<feature type="domain" description="HTH merR-type" evidence="5">
    <location>
        <begin position="1"/>
        <end position="69"/>
    </location>
</feature>
<evidence type="ECO:0000313" key="7">
    <source>
        <dbReference type="Proteomes" id="UP000011746"/>
    </source>
</evidence>
<keyword evidence="2" id="KW-0238">DNA-binding</keyword>
<evidence type="ECO:0000256" key="2">
    <source>
        <dbReference type="ARBA" id="ARBA00023125"/>
    </source>
</evidence>
<dbReference type="InterPro" id="IPR047057">
    <property type="entry name" value="MerR_fam"/>
</dbReference>
<dbReference type="CDD" id="cd01106">
    <property type="entry name" value="HTH_TipAL-Mta"/>
    <property type="match status" value="1"/>
</dbReference>
<keyword evidence="3" id="KW-0010">Activator</keyword>
<dbReference type="GO" id="GO:0003677">
    <property type="term" value="F:DNA binding"/>
    <property type="evidence" value="ECO:0007669"/>
    <property type="project" value="UniProtKB-KW"/>
</dbReference>
<dbReference type="Gene3D" id="1.10.1660.10">
    <property type="match status" value="1"/>
</dbReference>
<proteinExistence type="predicted"/>
<dbReference type="SUPFAM" id="SSF89082">
    <property type="entry name" value="Antibiotic binding domain of TipA-like multidrug resistance regulators"/>
    <property type="match status" value="1"/>
</dbReference>
<dbReference type="Pfam" id="PF13411">
    <property type="entry name" value="MerR_1"/>
    <property type="match status" value="1"/>
</dbReference>
<dbReference type="Proteomes" id="UP000011746">
    <property type="component" value="Unassembled WGS sequence"/>
</dbReference>
<keyword evidence="7" id="KW-1185">Reference proteome</keyword>
<dbReference type="AlphaFoldDB" id="K2GRJ6"/>
<dbReference type="Gene3D" id="1.10.490.50">
    <property type="entry name" value="Antibiotic binding domain of TipA-like multidrug resistance regulators"/>
    <property type="match status" value="1"/>
</dbReference>
<gene>
    <name evidence="6" type="ORF">MJ3_00950</name>
</gene>